<feature type="compositionally biased region" description="Low complexity" evidence="2">
    <location>
        <begin position="365"/>
        <end position="374"/>
    </location>
</feature>
<evidence type="ECO:0000256" key="2">
    <source>
        <dbReference type="SAM" id="MobiDB-lite"/>
    </source>
</evidence>
<sequence>MCSSSPSALNRSFPLPITPTAVEPGQVGNITVKKGLTRDECRLAKMALEARNANRDLTARIKMDSAFMQFKDSEINVLRVRVESLEHENRQLKRVIAALEAERKKEEGAKKRSGRESREDVTFLSKCVEEIDKLDDVSDASESLLLGLPDDPEAARTFVPRDLGPMLGLSTGLDIRDQSGNWVAKRLQVRKSSNIVIGDDSLDEDPVPNRPAKSKAIAESTKHSTVEGGHLGGKNPENLDLGANAGTTGVSGDNPSALPSAVGDVQTIGGLTDFLADPSKNPTEAFRGKQDIEKGKQEISSDLPKEGSCGTGGVGNGISVFSSKSASPKSKQNDILEQRQFELCKSFLNDAKKSQIQPSTPSPSSPASSQLSPKAPTVLQTVPLGKQENQGSANPMKDEAGISISPSEETRMPYNYEHIREVGIHNLPADINYSRLFSCIHGGVVEAAVINPPTLEARIVFMEPESARRFYKVLEREGVWVAREAGGSGDHREDGMARCGLGKFLWTPRSAIPSPEMIANVWEHKKTRCLEVRNISGMTVEAIAKDVMGYLKSGPTREDVIESIIARNSDITGQYIAVIRFTAISYAVSVQNKIAMDKRYMGCLCIFLPDTCGKLIGSRPPDIWFDEPKSLRSLNGASMEKAETRLGPELENVGDLTPKLGLRNWNKYSNQQDFLRESCPGPQPQDPKAERGKASNGAPIQEKTFRDGVNNRDVGRSVLITNLPQDIDYNTLFSKIRGGRVEHLQIFEPVTDTDSFSALILFVTPTGAQAYRDFIREWHLMVGERRITRKDHIPSGLFNHMNILPASTSGTGVTRCICIYNMREKISEEDVKADLRGIGMTEKLVQWDSANIERSGGEDGVSNIFLRFTSIAGALWVRKALEKLDRYEGCIFRHARDPCANGVDELVEARNPAGKQT</sequence>
<evidence type="ECO:0008006" key="5">
    <source>
        <dbReference type="Google" id="ProtNLM"/>
    </source>
</evidence>
<organism evidence="3 4">
    <name type="scientific">Tuber aestivum</name>
    <name type="common">summer truffle</name>
    <dbReference type="NCBI Taxonomy" id="59557"/>
    <lineage>
        <taxon>Eukaryota</taxon>
        <taxon>Fungi</taxon>
        <taxon>Dikarya</taxon>
        <taxon>Ascomycota</taxon>
        <taxon>Pezizomycotina</taxon>
        <taxon>Pezizomycetes</taxon>
        <taxon>Pezizales</taxon>
        <taxon>Tuberaceae</taxon>
        <taxon>Tuber</taxon>
    </lineage>
</organism>
<name>A0A292PV62_9PEZI</name>
<keyword evidence="1" id="KW-0175">Coiled coil</keyword>
<evidence type="ECO:0000313" key="4">
    <source>
        <dbReference type="Proteomes" id="UP001412239"/>
    </source>
</evidence>
<proteinExistence type="predicted"/>
<dbReference type="Proteomes" id="UP001412239">
    <property type="component" value="Unassembled WGS sequence"/>
</dbReference>
<feature type="compositionally biased region" description="Polar residues" evidence="2">
    <location>
        <begin position="245"/>
        <end position="254"/>
    </location>
</feature>
<reference evidence="3" key="1">
    <citation type="submission" date="2015-10" db="EMBL/GenBank/DDBJ databases">
        <authorList>
            <person name="Regsiter A."/>
            <person name="william w."/>
        </authorList>
    </citation>
    <scope>NUCLEOTIDE SEQUENCE</scope>
    <source>
        <strain evidence="3">Montdore</strain>
    </source>
</reference>
<feature type="region of interest" description="Disordered" evidence="2">
    <location>
        <begin position="353"/>
        <end position="374"/>
    </location>
</feature>
<feature type="coiled-coil region" evidence="1">
    <location>
        <begin position="68"/>
        <end position="116"/>
    </location>
</feature>
<feature type="compositionally biased region" description="Basic and acidic residues" evidence="2">
    <location>
        <begin position="286"/>
        <end position="305"/>
    </location>
</feature>
<dbReference type="EMBL" id="LN891049">
    <property type="protein sequence ID" value="CUS10360.1"/>
    <property type="molecule type" value="Genomic_DNA"/>
</dbReference>
<evidence type="ECO:0000313" key="3">
    <source>
        <dbReference type="EMBL" id="CUS10360.1"/>
    </source>
</evidence>
<keyword evidence="4" id="KW-1185">Reference proteome</keyword>
<dbReference type="AlphaFoldDB" id="A0A292PV62"/>
<gene>
    <name evidence="3" type="ORF">GSTUAT00005542001</name>
</gene>
<feature type="region of interest" description="Disordered" evidence="2">
    <location>
        <begin position="199"/>
        <end position="311"/>
    </location>
</feature>
<protein>
    <recommendedName>
        <fullName evidence="5">RRM domain-containing protein</fullName>
    </recommendedName>
</protein>
<feature type="region of interest" description="Disordered" evidence="2">
    <location>
        <begin position="674"/>
        <end position="707"/>
    </location>
</feature>
<evidence type="ECO:0000256" key="1">
    <source>
        <dbReference type="SAM" id="Coils"/>
    </source>
</evidence>
<accession>A0A292PV62</accession>